<reference evidence="2 3" key="1">
    <citation type="submission" date="2009-02" db="EMBL/GenBank/DDBJ databases">
        <title>Annotation of Streptomyces hygroscopicus strain ATCC 53653.</title>
        <authorList>
            <consortium name="The Broad Institute Genome Sequencing Platform"/>
            <consortium name="Broad Institute Microbial Sequencing Center"/>
            <person name="Fischbach M."/>
            <person name="Godfrey P."/>
            <person name="Ward D."/>
            <person name="Young S."/>
            <person name="Zeng Q."/>
            <person name="Koehrsen M."/>
            <person name="Alvarado L."/>
            <person name="Berlin A.M."/>
            <person name="Bochicchio J."/>
            <person name="Borenstein D."/>
            <person name="Chapman S.B."/>
            <person name="Chen Z."/>
            <person name="Engels R."/>
            <person name="Freedman E."/>
            <person name="Gellesch M."/>
            <person name="Goldberg J."/>
            <person name="Griggs A."/>
            <person name="Gujja S."/>
            <person name="Heilman E.R."/>
            <person name="Heiman D.I."/>
            <person name="Hepburn T.A."/>
            <person name="Howarth C."/>
            <person name="Jen D."/>
            <person name="Larson L."/>
            <person name="Lewis B."/>
            <person name="Mehta T."/>
            <person name="Park D."/>
            <person name="Pearson M."/>
            <person name="Richards J."/>
            <person name="Roberts A."/>
            <person name="Saif S."/>
            <person name="Shea T.D."/>
            <person name="Shenoy N."/>
            <person name="Sisk P."/>
            <person name="Stolte C."/>
            <person name="Sykes S.N."/>
            <person name="Thomson T."/>
            <person name="Walk T."/>
            <person name="White J."/>
            <person name="Yandava C."/>
            <person name="Straight P."/>
            <person name="Clardy J."/>
            <person name="Hung D."/>
            <person name="Kolter R."/>
            <person name="Mekalanos J."/>
            <person name="Walker S."/>
            <person name="Walsh C.T."/>
            <person name="Wieland-Brown L.C."/>
            <person name="Haas B."/>
            <person name="Nusbaum C."/>
            <person name="Birren B."/>
        </authorList>
    </citation>
    <scope>NUCLEOTIDE SEQUENCE [LARGE SCALE GENOMIC DNA]</scope>
    <source>
        <strain evidence="2 3">ATCC 53653</strain>
    </source>
</reference>
<proteinExistence type="predicted"/>
<organism evidence="2 3">
    <name type="scientific">Streptomyces himastatinicus ATCC 53653</name>
    <dbReference type="NCBI Taxonomy" id="457427"/>
    <lineage>
        <taxon>Bacteria</taxon>
        <taxon>Bacillati</taxon>
        <taxon>Actinomycetota</taxon>
        <taxon>Actinomycetes</taxon>
        <taxon>Kitasatosporales</taxon>
        <taxon>Streptomycetaceae</taxon>
        <taxon>Streptomyces</taxon>
        <taxon>Streptomyces violaceusniger group</taxon>
    </lineage>
</organism>
<keyword evidence="1" id="KW-0472">Membrane</keyword>
<feature type="transmembrane region" description="Helical" evidence="1">
    <location>
        <begin position="70"/>
        <end position="89"/>
    </location>
</feature>
<feature type="transmembrane region" description="Helical" evidence="1">
    <location>
        <begin position="31"/>
        <end position="50"/>
    </location>
</feature>
<evidence type="ECO:0000256" key="1">
    <source>
        <dbReference type="SAM" id="Phobius"/>
    </source>
</evidence>
<gene>
    <name evidence="2" type="ORF">SSOG_08749</name>
</gene>
<dbReference type="InterPro" id="IPR036259">
    <property type="entry name" value="MFS_trans_sf"/>
</dbReference>
<evidence type="ECO:0000313" key="3">
    <source>
        <dbReference type="Proteomes" id="UP000003963"/>
    </source>
</evidence>
<keyword evidence="3" id="KW-1185">Reference proteome</keyword>
<dbReference type="SUPFAM" id="SSF103473">
    <property type="entry name" value="MFS general substrate transporter"/>
    <property type="match status" value="1"/>
</dbReference>
<accession>D9WHA9</accession>
<dbReference type="EMBL" id="GG657754">
    <property type="protein sequence ID" value="EFL29035.1"/>
    <property type="molecule type" value="Genomic_DNA"/>
</dbReference>
<name>D9WHA9_9ACTN</name>
<dbReference type="STRING" id="457427.SSOG_08749"/>
<keyword evidence="1" id="KW-0812">Transmembrane</keyword>
<dbReference type="HOGENOM" id="CLU_2132142_0_0_11"/>
<keyword evidence="1" id="KW-1133">Transmembrane helix</keyword>
<evidence type="ECO:0000313" key="2">
    <source>
        <dbReference type="EMBL" id="EFL29035.1"/>
    </source>
</evidence>
<protein>
    <submittedName>
        <fullName evidence="2">Uncharacterized protein</fullName>
    </submittedName>
</protein>
<sequence>MAMPANEFSYQGSGKDLSADEKGVGYGLFETAKYVAGVLAIAGLGSIAAARTAHMGTADRATALAAGYRLAFLVAAGIAVLGGLVTVLLGDARKGSAVMGQAGSPVPGPSGRR</sequence>
<dbReference type="Proteomes" id="UP000003963">
    <property type="component" value="Unassembled WGS sequence"/>
</dbReference>
<dbReference type="AlphaFoldDB" id="D9WHA9"/>